<dbReference type="EMBL" id="ACYG01000027">
    <property type="protein sequence ID" value="EEV16888.1"/>
    <property type="molecule type" value="Genomic_DNA"/>
</dbReference>
<dbReference type="STRING" id="824.CGRAC_0962"/>
<name>C8PIY3_9BACT</name>
<dbReference type="RefSeq" id="WP_005871747.1">
    <property type="nucleotide sequence ID" value="NZ_ACYG01000027.1"/>
</dbReference>
<accession>C8PIY3</accession>
<organism evidence="3 4">
    <name type="scientific">Campylobacter gracilis RM3268</name>
    <dbReference type="NCBI Taxonomy" id="553220"/>
    <lineage>
        <taxon>Bacteria</taxon>
        <taxon>Pseudomonadati</taxon>
        <taxon>Campylobacterota</taxon>
        <taxon>Epsilonproteobacteria</taxon>
        <taxon>Campylobacterales</taxon>
        <taxon>Campylobacteraceae</taxon>
        <taxon>Campylobacter</taxon>
    </lineage>
</organism>
<dbReference type="SMART" id="SM00248">
    <property type="entry name" value="ANK"/>
    <property type="match status" value="2"/>
</dbReference>
<dbReference type="Gene3D" id="1.25.40.20">
    <property type="entry name" value="Ankyrin repeat-containing domain"/>
    <property type="match status" value="1"/>
</dbReference>
<evidence type="ECO:0000313" key="3">
    <source>
        <dbReference type="EMBL" id="EEV16888.1"/>
    </source>
</evidence>
<dbReference type="Pfam" id="PF12796">
    <property type="entry name" value="Ank_2"/>
    <property type="match status" value="1"/>
</dbReference>
<dbReference type="AlphaFoldDB" id="C8PIY3"/>
<keyword evidence="1" id="KW-0040">ANK repeat</keyword>
<comment type="caution">
    <text evidence="3">The sequence shown here is derived from an EMBL/GenBank/DDBJ whole genome shotgun (WGS) entry which is preliminary data.</text>
</comment>
<proteinExistence type="predicted"/>
<dbReference type="PROSITE" id="PS50088">
    <property type="entry name" value="ANK_REPEAT"/>
    <property type="match status" value="1"/>
</dbReference>
<keyword evidence="4" id="KW-1185">Reference proteome</keyword>
<evidence type="ECO:0000256" key="2">
    <source>
        <dbReference type="SAM" id="Phobius"/>
    </source>
</evidence>
<feature type="transmembrane region" description="Helical" evidence="2">
    <location>
        <begin position="15"/>
        <end position="33"/>
    </location>
</feature>
<evidence type="ECO:0000313" key="4">
    <source>
        <dbReference type="Proteomes" id="UP000005709"/>
    </source>
</evidence>
<dbReference type="eggNOG" id="COG0666">
    <property type="taxonomic scope" value="Bacteria"/>
</dbReference>
<dbReference type="InterPro" id="IPR002110">
    <property type="entry name" value="Ankyrin_rpt"/>
</dbReference>
<keyword evidence="2" id="KW-0812">Transmembrane</keyword>
<dbReference type="Proteomes" id="UP000005709">
    <property type="component" value="Unassembled WGS sequence"/>
</dbReference>
<gene>
    <name evidence="3" type="ORF">CAMGR0001_1182</name>
</gene>
<keyword evidence="2" id="KW-1133">Transmembrane helix</keyword>
<protein>
    <submittedName>
        <fullName evidence="3">Ankyrin repeat protein</fullName>
    </submittedName>
</protein>
<dbReference type="InterPro" id="IPR036770">
    <property type="entry name" value="Ankyrin_rpt-contain_sf"/>
</dbReference>
<dbReference type="SUPFAM" id="SSF48403">
    <property type="entry name" value="Ankyrin repeat"/>
    <property type="match status" value="1"/>
</dbReference>
<evidence type="ECO:0000256" key="1">
    <source>
        <dbReference type="PROSITE-ProRule" id="PRU00023"/>
    </source>
</evidence>
<dbReference type="PROSITE" id="PS50297">
    <property type="entry name" value="ANK_REP_REGION"/>
    <property type="match status" value="1"/>
</dbReference>
<sequence>MKTFLKTLLKIIKNIFKGIFYTAVFIGLFALALKVQTGRFKSTSSHYTVTANTKVDPNSELAKYVTQKEINAVGYRYWDIDEEEVRDNPTMELLRRSLKSKDTDKILKFMQDNNISVDTPLHFGVTPLMYASFYDDEKTAKKLIEMGADPHKKDNYELSPMAYAMENNATKSVRLLLDSGVKFDEVEIVQETYGIMDVENWIDSVSFDENATPIIHYRTKEVLFSGGGEPYYFISHLVRNNMYDIMKMVLESGYRPYTYSTFNMGEVSVSNKLEEIPGYKNIKNTNKEYGVEEFRLYMSVYGGLLDVPEPGAMIDLLLQYDIGGIPNDEFLKRMYDDKCYETYRYDIAVGYYKMGSMFDSAFLQKHCSDKNATFKNIKEYILFAVGQKKLMK</sequence>
<feature type="repeat" description="ANK" evidence="1">
    <location>
        <begin position="123"/>
        <end position="155"/>
    </location>
</feature>
<reference evidence="3 4" key="1">
    <citation type="submission" date="2009-07" db="EMBL/GenBank/DDBJ databases">
        <authorList>
            <person name="Madupu R."/>
            <person name="Sebastian Y."/>
            <person name="Durkin A.S."/>
            <person name="Torralba M."/>
            <person name="Methe B."/>
            <person name="Sutton G.G."/>
            <person name="Strausberg R.L."/>
            <person name="Nelson K.E."/>
        </authorList>
    </citation>
    <scope>NUCLEOTIDE SEQUENCE [LARGE SCALE GENOMIC DNA]</scope>
    <source>
        <strain evidence="3 4">RM3268</strain>
    </source>
</reference>
<keyword evidence="2" id="KW-0472">Membrane</keyword>